<reference evidence="2" key="1">
    <citation type="submission" date="2021-11" db="EMBL/GenBank/DDBJ databases">
        <title>BS-T2-15 a new species belonging to the Comamonadaceae family isolated from the soil of a French oak forest.</title>
        <authorList>
            <person name="Mieszkin S."/>
            <person name="Alain K."/>
        </authorList>
    </citation>
    <scope>NUCLEOTIDE SEQUENCE</scope>
    <source>
        <strain evidence="2">BS-T2-15</strain>
    </source>
</reference>
<dbReference type="AlphaFoldDB" id="A0A9X1YPP5"/>
<evidence type="ECO:0008006" key="4">
    <source>
        <dbReference type="Google" id="ProtNLM"/>
    </source>
</evidence>
<sequence>MDMRRVLTCALLASAVSSAGADPAAYVFTPYNDAGKWQLAYGLGTEHDRDGSRETQQTLAIGGAPTARWYTSVYAAWAADDGGRFQTDEWSWTNHLQVTTPGAGPVDVGLLCELSRPHDRDEGRLGVSCGPTLQMDTDDLQVNVNPLLGKHIGAEEPEKLALGYQWQVKGMVAQGVELGAQGFGSFGTWNHWSPASGQQHSVGPAIFLKTNAFGGPIRVDAAWLFGIGDGSPRNTIRLRLEHEF</sequence>
<protein>
    <recommendedName>
        <fullName evidence="4">MetA-pathway of phenol degradation</fullName>
    </recommendedName>
</protein>
<keyword evidence="3" id="KW-1185">Reference proteome</keyword>
<evidence type="ECO:0000313" key="3">
    <source>
        <dbReference type="Proteomes" id="UP001139353"/>
    </source>
</evidence>
<keyword evidence="1" id="KW-0732">Signal</keyword>
<accession>A0A9X1YPP5</accession>
<dbReference type="RefSeq" id="WP_275684428.1">
    <property type="nucleotide sequence ID" value="NZ_JAJLJH010000008.1"/>
</dbReference>
<evidence type="ECO:0000313" key="2">
    <source>
        <dbReference type="EMBL" id="MCK9688387.1"/>
    </source>
</evidence>
<comment type="caution">
    <text evidence="2">The sequence shown here is derived from an EMBL/GenBank/DDBJ whole genome shotgun (WGS) entry which is preliminary data.</text>
</comment>
<name>A0A9X1YPP5_9BURK</name>
<dbReference type="EMBL" id="JAJLJH010000008">
    <property type="protein sequence ID" value="MCK9688387.1"/>
    <property type="molecule type" value="Genomic_DNA"/>
</dbReference>
<gene>
    <name evidence="2" type="ORF">LPC04_21985</name>
</gene>
<feature type="signal peptide" evidence="1">
    <location>
        <begin position="1"/>
        <end position="21"/>
    </location>
</feature>
<proteinExistence type="predicted"/>
<feature type="chain" id="PRO_5040953473" description="MetA-pathway of phenol degradation" evidence="1">
    <location>
        <begin position="22"/>
        <end position="244"/>
    </location>
</feature>
<dbReference type="Proteomes" id="UP001139353">
    <property type="component" value="Unassembled WGS sequence"/>
</dbReference>
<organism evidence="2 3">
    <name type="scientific">Scleromatobacter humisilvae</name>
    <dbReference type="NCBI Taxonomy" id="2897159"/>
    <lineage>
        <taxon>Bacteria</taxon>
        <taxon>Pseudomonadati</taxon>
        <taxon>Pseudomonadota</taxon>
        <taxon>Betaproteobacteria</taxon>
        <taxon>Burkholderiales</taxon>
        <taxon>Sphaerotilaceae</taxon>
        <taxon>Scleromatobacter</taxon>
    </lineage>
</organism>
<evidence type="ECO:0000256" key="1">
    <source>
        <dbReference type="SAM" id="SignalP"/>
    </source>
</evidence>